<reference evidence="2" key="1">
    <citation type="submission" date="2017-03" db="EMBL/GenBank/DDBJ databases">
        <title>Phytopthora megakarya and P. palmivora, two closely related causual agents of cacao black pod achieved similar genome size and gene model numbers by different mechanisms.</title>
        <authorList>
            <person name="Ali S."/>
            <person name="Shao J."/>
            <person name="Larry D.J."/>
            <person name="Kronmiller B."/>
            <person name="Shen D."/>
            <person name="Strem M.D."/>
            <person name="Melnick R.L."/>
            <person name="Guiltinan M.J."/>
            <person name="Tyler B.M."/>
            <person name="Meinhardt L.W."/>
            <person name="Bailey B.A."/>
        </authorList>
    </citation>
    <scope>NUCLEOTIDE SEQUENCE [LARGE SCALE GENOMIC DNA]</scope>
    <source>
        <strain evidence="2">zdho120</strain>
    </source>
</reference>
<dbReference type="OrthoDB" id="129510at2759"/>
<accession>A0A225WH03</accession>
<organism evidence="1 2">
    <name type="scientific">Phytophthora megakarya</name>
    <dbReference type="NCBI Taxonomy" id="4795"/>
    <lineage>
        <taxon>Eukaryota</taxon>
        <taxon>Sar</taxon>
        <taxon>Stramenopiles</taxon>
        <taxon>Oomycota</taxon>
        <taxon>Peronosporomycetes</taxon>
        <taxon>Peronosporales</taxon>
        <taxon>Peronosporaceae</taxon>
        <taxon>Phytophthora</taxon>
    </lineage>
</organism>
<name>A0A225WH03_9STRA</name>
<dbReference type="EMBL" id="NBNE01000828">
    <property type="protein sequence ID" value="OWZ17011.1"/>
    <property type="molecule type" value="Genomic_DNA"/>
</dbReference>
<sequence>RLDFLHTFCPRFCTDLDKHVKDYIAMQADKSIISGIVYEHGMEGFNEQEENNLLLYLSMAMETVKEIAGLYDDYKDVVCTCSKCAYYRSPKRLAEGHEDMARKELPW</sequence>
<proteinExistence type="predicted"/>
<feature type="non-terminal residue" evidence="1">
    <location>
        <position position="1"/>
    </location>
</feature>
<keyword evidence="2" id="KW-1185">Reference proteome</keyword>
<evidence type="ECO:0000313" key="1">
    <source>
        <dbReference type="EMBL" id="OWZ17011.1"/>
    </source>
</evidence>
<protein>
    <submittedName>
        <fullName evidence="1">Uncharacterized protein</fullName>
    </submittedName>
</protein>
<evidence type="ECO:0000313" key="2">
    <source>
        <dbReference type="Proteomes" id="UP000198211"/>
    </source>
</evidence>
<dbReference type="Proteomes" id="UP000198211">
    <property type="component" value="Unassembled WGS sequence"/>
</dbReference>
<dbReference type="AlphaFoldDB" id="A0A225WH03"/>
<gene>
    <name evidence="1" type="ORF">PHMEG_0009106</name>
</gene>
<comment type="caution">
    <text evidence="1">The sequence shown here is derived from an EMBL/GenBank/DDBJ whole genome shotgun (WGS) entry which is preliminary data.</text>
</comment>